<dbReference type="InterPro" id="IPR045851">
    <property type="entry name" value="AMP-bd_C_sf"/>
</dbReference>
<reference evidence="4" key="1">
    <citation type="journal article" date="2019" name="Int. J. Syst. Evol. Microbiol.">
        <title>The Global Catalogue of Microorganisms (GCM) 10K type strain sequencing project: providing services to taxonomists for standard genome sequencing and annotation.</title>
        <authorList>
            <consortium name="The Broad Institute Genomics Platform"/>
            <consortium name="The Broad Institute Genome Sequencing Center for Infectious Disease"/>
            <person name="Wu L."/>
            <person name="Ma J."/>
        </authorList>
    </citation>
    <scope>NUCLEOTIDE SEQUENCE [LARGE SCALE GENOMIC DNA]</scope>
    <source>
        <strain evidence="4">KCTC 42087</strain>
    </source>
</reference>
<evidence type="ECO:0000313" key="4">
    <source>
        <dbReference type="Proteomes" id="UP001596074"/>
    </source>
</evidence>
<sequence>MTLPGHGMTMSDLVARHARVNPAAEALIDARSRRTYRELDGRVNRLAAALTARGVSAGDRVAVLGLNGVEVVEAWLATLRLGAIAVPVNFRLVADEVAYVLRDSGAAAVIAEAAFAPLIRAARATAPSVTSVVTIGGDYEAVLAEAPPDPVERAVPDTAPAFIMYTSGTTGAPKGAVLTHRNLLLHAFSSILTQGDTGPYRVWMSAAPLFHIAGLSGLLPGLIIGGTSIIPPSGGFDPAATVRTLADEGVTSCFMVPAQWQAVCALPGLAEFDLSRLRRLSWGAAPASTSLLRKMIDTFPAADVCSAFGQTECSPVTTLLRGEDSVRKIGSVGTPILNVEARVVDDDMNDVPRGEVGEIVYRGPMIMKEYWNRPAETAEAFRGGWFHSGDLVRQDEDGYFYVVDRKKDMIISGGENIYCAEVENALSAHPKIAEVAVVGVPDPTWGETPLAVIVAADPSDPPTEAEVEDFSRTHLAAYKRPRRMRIVESLPRNPSGKVLKTRLRDEAAT</sequence>
<dbReference type="InterPro" id="IPR050237">
    <property type="entry name" value="ATP-dep_AMP-bd_enzyme"/>
</dbReference>
<dbReference type="InterPro" id="IPR020845">
    <property type="entry name" value="AMP-binding_CS"/>
</dbReference>
<dbReference type="Proteomes" id="UP001596074">
    <property type="component" value="Unassembled WGS sequence"/>
</dbReference>
<keyword evidence="3" id="KW-0436">Ligase</keyword>
<dbReference type="NCBIfam" id="NF004837">
    <property type="entry name" value="PRK06187.1"/>
    <property type="match status" value="1"/>
</dbReference>
<dbReference type="GO" id="GO:0004467">
    <property type="term" value="F:long-chain fatty acid-CoA ligase activity"/>
    <property type="evidence" value="ECO:0007669"/>
    <property type="project" value="UniProtKB-EC"/>
</dbReference>
<protein>
    <submittedName>
        <fullName evidence="3">Long-chain-fatty-acid--CoA ligase</fullName>
        <ecNumber evidence="3">6.2.1.3</ecNumber>
    </submittedName>
</protein>
<evidence type="ECO:0000259" key="2">
    <source>
        <dbReference type="Pfam" id="PF13193"/>
    </source>
</evidence>
<dbReference type="RefSeq" id="WP_378279492.1">
    <property type="nucleotide sequence ID" value="NZ_JBHSON010000002.1"/>
</dbReference>
<dbReference type="Pfam" id="PF00501">
    <property type="entry name" value="AMP-binding"/>
    <property type="match status" value="1"/>
</dbReference>
<dbReference type="Gene3D" id="3.30.300.30">
    <property type="match status" value="1"/>
</dbReference>
<dbReference type="CDD" id="cd17631">
    <property type="entry name" value="FACL_FadD13-like"/>
    <property type="match status" value="1"/>
</dbReference>
<feature type="domain" description="AMP-dependent synthetase/ligase" evidence="1">
    <location>
        <begin position="15"/>
        <end position="371"/>
    </location>
</feature>
<feature type="domain" description="AMP-binding enzyme C-terminal" evidence="2">
    <location>
        <begin position="421"/>
        <end position="497"/>
    </location>
</feature>
<comment type="caution">
    <text evidence="3">The sequence shown here is derived from an EMBL/GenBank/DDBJ whole genome shotgun (WGS) entry which is preliminary data.</text>
</comment>
<dbReference type="EMBL" id="JBHSON010000002">
    <property type="protein sequence ID" value="MFC5744380.1"/>
    <property type="molecule type" value="Genomic_DNA"/>
</dbReference>
<organism evidence="3 4">
    <name type="scientific">Actinomadura rugatobispora</name>
    <dbReference type="NCBI Taxonomy" id="1994"/>
    <lineage>
        <taxon>Bacteria</taxon>
        <taxon>Bacillati</taxon>
        <taxon>Actinomycetota</taxon>
        <taxon>Actinomycetes</taxon>
        <taxon>Streptosporangiales</taxon>
        <taxon>Thermomonosporaceae</taxon>
        <taxon>Actinomadura</taxon>
    </lineage>
</organism>
<proteinExistence type="predicted"/>
<dbReference type="InterPro" id="IPR042099">
    <property type="entry name" value="ANL_N_sf"/>
</dbReference>
<dbReference type="InterPro" id="IPR000873">
    <property type="entry name" value="AMP-dep_synth/lig_dom"/>
</dbReference>
<keyword evidence="4" id="KW-1185">Reference proteome</keyword>
<evidence type="ECO:0000313" key="3">
    <source>
        <dbReference type="EMBL" id="MFC5744380.1"/>
    </source>
</evidence>
<dbReference type="EC" id="6.2.1.3" evidence="3"/>
<name>A0ABW0ZUA7_9ACTN</name>
<accession>A0ABW0ZUA7</accession>
<gene>
    <name evidence="3" type="ORF">ACFPZN_02000</name>
</gene>
<dbReference type="PROSITE" id="PS00455">
    <property type="entry name" value="AMP_BINDING"/>
    <property type="match status" value="1"/>
</dbReference>
<dbReference type="Pfam" id="PF13193">
    <property type="entry name" value="AMP-binding_C"/>
    <property type="match status" value="1"/>
</dbReference>
<dbReference type="PANTHER" id="PTHR43767">
    <property type="entry name" value="LONG-CHAIN-FATTY-ACID--COA LIGASE"/>
    <property type="match status" value="1"/>
</dbReference>
<dbReference type="PANTHER" id="PTHR43767:SF1">
    <property type="entry name" value="NONRIBOSOMAL PEPTIDE SYNTHASE PES1 (EUROFUNG)-RELATED"/>
    <property type="match status" value="1"/>
</dbReference>
<evidence type="ECO:0000259" key="1">
    <source>
        <dbReference type="Pfam" id="PF00501"/>
    </source>
</evidence>
<dbReference type="Gene3D" id="3.40.50.12780">
    <property type="entry name" value="N-terminal domain of ligase-like"/>
    <property type="match status" value="1"/>
</dbReference>
<dbReference type="InterPro" id="IPR025110">
    <property type="entry name" value="AMP-bd_C"/>
</dbReference>
<dbReference type="SUPFAM" id="SSF56801">
    <property type="entry name" value="Acetyl-CoA synthetase-like"/>
    <property type="match status" value="1"/>
</dbReference>